<evidence type="ECO:0000313" key="2">
    <source>
        <dbReference type="EMBL" id="KAL1860304.1"/>
    </source>
</evidence>
<feature type="region of interest" description="Disordered" evidence="1">
    <location>
        <begin position="1"/>
        <end position="20"/>
    </location>
</feature>
<name>A0ABR3WEP9_9PEZI</name>
<evidence type="ECO:0000313" key="3">
    <source>
        <dbReference type="Proteomes" id="UP001583177"/>
    </source>
</evidence>
<dbReference type="Proteomes" id="UP001583177">
    <property type="component" value="Unassembled WGS sequence"/>
</dbReference>
<sequence length="172" mass="19073">MTPSNMTPSSSSTQRRDNAAQRVHKRLGIWPWDIFTLPSRMSSTTSNASTVSHRPDLYPPANIGWSIQTLEYLSALAERFDQDQTQVPPCPSDRDSTTQQQAEAVEKSLLGSRVSQALVTAVEMRIKRQTRTAKTGAAAVIHTPKRPYLTCRDIKAVLADHKAKDKISSHTS</sequence>
<dbReference type="EMBL" id="JAWRVE010000094">
    <property type="protein sequence ID" value="KAL1860304.1"/>
    <property type="molecule type" value="Genomic_DNA"/>
</dbReference>
<organism evidence="2 3">
    <name type="scientific">Diaporthe australafricana</name>
    <dbReference type="NCBI Taxonomy" id="127596"/>
    <lineage>
        <taxon>Eukaryota</taxon>
        <taxon>Fungi</taxon>
        <taxon>Dikarya</taxon>
        <taxon>Ascomycota</taxon>
        <taxon>Pezizomycotina</taxon>
        <taxon>Sordariomycetes</taxon>
        <taxon>Sordariomycetidae</taxon>
        <taxon>Diaporthales</taxon>
        <taxon>Diaporthaceae</taxon>
        <taxon>Diaporthe</taxon>
    </lineage>
</organism>
<protein>
    <submittedName>
        <fullName evidence="2">Uncharacterized protein</fullName>
    </submittedName>
</protein>
<keyword evidence="3" id="KW-1185">Reference proteome</keyword>
<proteinExistence type="predicted"/>
<comment type="caution">
    <text evidence="2">The sequence shown here is derived from an EMBL/GenBank/DDBJ whole genome shotgun (WGS) entry which is preliminary data.</text>
</comment>
<evidence type="ECO:0000256" key="1">
    <source>
        <dbReference type="SAM" id="MobiDB-lite"/>
    </source>
</evidence>
<feature type="compositionally biased region" description="Low complexity" evidence="1">
    <location>
        <begin position="1"/>
        <end position="13"/>
    </location>
</feature>
<accession>A0ABR3WEP9</accession>
<reference evidence="2 3" key="1">
    <citation type="journal article" date="2024" name="IMA Fungus">
        <title>IMA Genome - F19 : A genome assembly and annotation guide to empower mycologists, including annotated draft genome sequences of Ceratocystis pirilliformis, Diaporthe australafricana, Fusarium ophioides, Paecilomyces lecythidis, and Sporothrix stenoceras.</title>
        <authorList>
            <person name="Aylward J."/>
            <person name="Wilson A.M."/>
            <person name="Visagie C.M."/>
            <person name="Spraker J."/>
            <person name="Barnes I."/>
            <person name="Buitendag C."/>
            <person name="Ceriani C."/>
            <person name="Del Mar Angel L."/>
            <person name="du Plessis D."/>
            <person name="Fuchs T."/>
            <person name="Gasser K."/>
            <person name="Kramer D."/>
            <person name="Li W."/>
            <person name="Munsamy K."/>
            <person name="Piso A."/>
            <person name="Price J.L."/>
            <person name="Sonnekus B."/>
            <person name="Thomas C."/>
            <person name="van der Nest A."/>
            <person name="van Dijk A."/>
            <person name="van Heerden A."/>
            <person name="van Vuuren N."/>
            <person name="Yilmaz N."/>
            <person name="Duong T.A."/>
            <person name="van der Merwe N.A."/>
            <person name="Wingfield M.J."/>
            <person name="Wingfield B.D."/>
        </authorList>
    </citation>
    <scope>NUCLEOTIDE SEQUENCE [LARGE SCALE GENOMIC DNA]</scope>
    <source>
        <strain evidence="2 3">CMW 18300</strain>
    </source>
</reference>
<gene>
    <name evidence="2" type="ORF">Daus18300_009359</name>
</gene>